<dbReference type="SUPFAM" id="SSF57701">
    <property type="entry name" value="Zn2/Cys6 DNA-binding domain"/>
    <property type="match status" value="1"/>
</dbReference>
<evidence type="ECO:0000256" key="4">
    <source>
        <dbReference type="ARBA" id="ARBA00023163"/>
    </source>
</evidence>
<dbReference type="Proteomes" id="UP000799324">
    <property type="component" value="Unassembled WGS sequence"/>
</dbReference>
<evidence type="ECO:0000256" key="5">
    <source>
        <dbReference type="ARBA" id="ARBA00023242"/>
    </source>
</evidence>
<keyword evidence="9" id="KW-1185">Reference proteome</keyword>
<dbReference type="Gene3D" id="4.10.240.10">
    <property type="entry name" value="Zn(2)-C6 fungal-type DNA-binding domain"/>
    <property type="match status" value="1"/>
</dbReference>
<dbReference type="InterPro" id="IPR007219">
    <property type="entry name" value="XnlR_reg_dom"/>
</dbReference>
<evidence type="ECO:0000256" key="3">
    <source>
        <dbReference type="ARBA" id="ARBA00023015"/>
    </source>
</evidence>
<dbReference type="Pfam" id="PF00172">
    <property type="entry name" value="Zn_clus"/>
    <property type="match status" value="1"/>
</dbReference>
<dbReference type="InterPro" id="IPR050815">
    <property type="entry name" value="TF_fung"/>
</dbReference>
<dbReference type="GO" id="GO:0008270">
    <property type="term" value="F:zinc ion binding"/>
    <property type="evidence" value="ECO:0007669"/>
    <property type="project" value="InterPro"/>
</dbReference>
<feature type="region of interest" description="Disordered" evidence="6">
    <location>
        <begin position="37"/>
        <end position="96"/>
    </location>
</feature>
<accession>A0A6A6TQV0</accession>
<feature type="region of interest" description="Disordered" evidence="6">
    <location>
        <begin position="807"/>
        <end position="827"/>
    </location>
</feature>
<keyword evidence="4" id="KW-0804">Transcription</keyword>
<feature type="compositionally biased region" description="Basic and acidic residues" evidence="6">
    <location>
        <begin position="715"/>
        <end position="724"/>
    </location>
</feature>
<evidence type="ECO:0000256" key="1">
    <source>
        <dbReference type="ARBA" id="ARBA00004123"/>
    </source>
</evidence>
<keyword evidence="5" id="KW-0539">Nucleus</keyword>
<dbReference type="InterPro" id="IPR001138">
    <property type="entry name" value="Zn2Cys6_DnaBD"/>
</dbReference>
<comment type="subcellular location">
    <subcellularLocation>
        <location evidence="1">Nucleus</location>
    </subcellularLocation>
</comment>
<dbReference type="PROSITE" id="PS50048">
    <property type="entry name" value="ZN2_CY6_FUNGAL_2"/>
    <property type="match status" value="1"/>
</dbReference>
<protein>
    <recommendedName>
        <fullName evidence="7">Zn(2)-C6 fungal-type domain-containing protein</fullName>
    </recommendedName>
</protein>
<dbReference type="InterPro" id="IPR036864">
    <property type="entry name" value="Zn2-C6_fun-type_DNA-bd_sf"/>
</dbReference>
<dbReference type="GO" id="GO:0003677">
    <property type="term" value="F:DNA binding"/>
    <property type="evidence" value="ECO:0007669"/>
    <property type="project" value="InterPro"/>
</dbReference>
<gene>
    <name evidence="8" type="ORF">K491DRAFT_710921</name>
</gene>
<keyword evidence="2" id="KW-0479">Metal-binding</keyword>
<feature type="domain" description="Zn(2)-C6 fungal-type" evidence="7">
    <location>
        <begin position="6"/>
        <end position="38"/>
    </location>
</feature>
<dbReference type="SMART" id="SM00906">
    <property type="entry name" value="Fungal_trans"/>
    <property type="match status" value="1"/>
</dbReference>
<name>A0A6A6TQV0_9PLEO</name>
<evidence type="ECO:0000256" key="6">
    <source>
        <dbReference type="SAM" id="MobiDB-lite"/>
    </source>
</evidence>
<evidence type="ECO:0000313" key="9">
    <source>
        <dbReference type="Proteomes" id="UP000799324"/>
    </source>
</evidence>
<dbReference type="PANTHER" id="PTHR47338">
    <property type="entry name" value="ZN(II)2CYS6 TRANSCRIPTION FACTOR (EUROFUNG)-RELATED"/>
    <property type="match status" value="1"/>
</dbReference>
<sequence length="872" mass="98030">MRSAIACDKCRRSKIKCDNEGIHTDCKQCKANNRTCAYNAPTSGGARRASTTAPPNGAGKRPVGQGETPQKRQRKGTGPTSHAIAPHPDGIGESAKALDPSLLTPKVWIELFEIFQRHNATELPFLHATTFRKPLKQAMGSANVQPPYSELLLLSFLALTSRFHDGLVQHHVRRHSIPTSAGPLDTAEYYANEARKLLAKADDSHKSLERVQALLMLGLHEFGMCKGQSAWLTIQSAISLAQAQGLQYETNFDDMKEARMQALDPDAKYQDILEGRAGVDTTTSEDPNATRAEIKRRTFWSCFIMDRYLSGGKYRPLRLNIEDIRVPLPISEEAFTFGRKENTMLLKEASEVLGIRPKRENDLNSSASRMTHDTRHNYHQENGNRAFDRYNGNGRTHDGQYSSDTTDSGYREGFLSCFIRSIDLWNDTIRWSCAGGRRPEGEVPPWDPRTMFHKLDKKLAIFTDGLPEAHKFTLDNVAPHAEHKSSTAYTLTHCALLLCGVMLHREYIPFLPHALPRPEGPLDPPTFPPNNYSPPSPQWWEESAAICFKSGRNCMDLLWACKEEGVLAVTPLIAFTAYEVAIIALYQFYFPNMDTHGHMRSPSEDRWEHIKKAFAIVNQMRPTLVMARACYNFIIKLNDFFRRKQRDYKLHLNSAASPESGHSSNSSYSGGGGLEEYKRLETYLKDFGALMDDDYDLMAWTDQNADDHWERADRASEVRSDVNRGDAQGIAPDSAKTMGNAPTITGFTTVNSQSGRPNPTREAVVGNGNQTLPHIHSNPPFTPAPVDQPVYMPTQQSISVGPYPYHNQPPYNPPPPQNNQNLLWPQPTYYSQNTGTWDTSEFGYFLHGDPAGMMDPKSPQDWFRQTMHNHST</sequence>
<organism evidence="8 9">
    <name type="scientific">Lophiostoma macrostomum CBS 122681</name>
    <dbReference type="NCBI Taxonomy" id="1314788"/>
    <lineage>
        <taxon>Eukaryota</taxon>
        <taxon>Fungi</taxon>
        <taxon>Dikarya</taxon>
        <taxon>Ascomycota</taxon>
        <taxon>Pezizomycotina</taxon>
        <taxon>Dothideomycetes</taxon>
        <taxon>Pleosporomycetidae</taxon>
        <taxon>Pleosporales</taxon>
        <taxon>Lophiostomataceae</taxon>
        <taxon>Lophiostoma</taxon>
    </lineage>
</organism>
<reference evidence="8" key="1">
    <citation type="journal article" date="2020" name="Stud. Mycol.">
        <title>101 Dothideomycetes genomes: a test case for predicting lifestyles and emergence of pathogens.</title>
        <authorList>
            <person name="Haridas S."/>
            <person name="Albert R."/>
            <person name="Binder M."/>
            <person name="Bloem J."/>
            <person name="Labutti K."/>
            <person name="Salamov A."/>
            <person name="Andreopoulos B."/>
            <person name="Baker S."/>
            <person name="Barry K."/>
            <person name="Bills G."/>
            <person name="Bluhm B."/>
            <person name="Cannon C."/>
            <person name="Castanera R."/>
            <person name="Culley D."/>
            <person name="Daum C."/>
            <person name="Ezra D."/>
            <person name="Gonzalez J."/>
            <person name="Henrissat B."/>
            <person name="Kuo A."/>
            <person name="Liang C."/>
            <person name="Lipzen A."/>
            <person name="Lutzoni F."/>
            <person name="Magnuson J."/>
            <person name="Mondo S."/>
            <person name="Nolan M."/>
            <person name="Ohm R."/>
            <person name="Pangilinan J."/>
            <person name="Park H.-J."/>
            <person name="Ramirez L."/>
            <person name="Alfaro M."/>
            <person name="Sun H."/>
            <person name="Tritt A."/>
            <person name="Yoshinaga Y."/>
            <person name="Zwiers L.-H."/>
            <person name="Turgeon B."/>
            <person name="Goodwin S."/>
            <person name="Spatafora J."/>
            <person name="Crous P."/>
            <person name="Grigoriev I."/>
        </authorList>
    </citation>
    <scope>NUCLEOTIDE SEQUENCE</scope>
    <source>
        <strain evidence="8">CBS 122681</strain>
    </source>
</reference>
<evidence type="ECO:0000313" key="8">
    <source>
        <dbReference type="EMBL" id="KAF2661343.1"/>
    </source>
</evidence>
<proteinExistence type="predicted"/>
<feature type="region of interest" description="Disordered" evidence="6">
    <location>
        <begin position="652"/>
        <end position="671"/>
    </location>
</feature>
<evidence type="ECO:0000256" key="2">
    <source>
        <dbReference type="ARBA" id="ARBA00022723"/>
    </source>
</evidence>
<dbReference type="GO" id="GO:0005634">
    <property type="term" value="C:nucleus"/>
    <property type="evidence" value="ECO:0007669"/>
    <property type="project" value="UniProtKB-SubCell"/>
</dbReference>
<dbReference type="GO" id="GO:0006351">
    <property type="term" value="P:DNA-templated transcription"/>
    <property type="evidence" value="ECO:0007669"/>
    <property type="project" value="InterPro"/>
</dbReference>
<feature type="region of interest" description="Disordered" evidence="6">
    <location>
        <begin position="715"/>
        <end position="741"/>
    </location>
</feature>
<feature type="compositionally biased region" description="Low complexity" evidence="6">
    <location>
        <begin position="654"/>
        <end position="668"/>
    </location>
</feature>
<dbReference type="PANTHER" id="PTHR47338:SF5">
    <property type="entry name" value="ZN(II)2CYS6 TRANSCRIPTION FACTOR (EUROFUNG)"/>
    <property type="match status" value="1"/>
</dbReference>
<dbReference type="EMBL" id="MU004294">
    <property type="protein sequence ID" value="KAF2661343.1"/>
    <property type="molecule type" value="Genomic_DNA"/>
</dbReference>
<dbReference type="AlphaFoldDB" id="A0A6A6TQV0"/>
<dbReference type="PROSITE" id="PS00463">
    <property type="entry name" value="ZN2_CY6_FUNGAL_1"/>
    <property type="match status" value="1"/>
</dbReference>
<dbReference type="OrthoDB" id="5370478at2759"/>
<dbReference type="GO" id="GO:0000981">
    <property type="term" value="F:DNA-binding transcription factor activity, RNA polymerase II-specific"/>
    <property type="evidence" value="ECO:0007669"/>
    <property type="project" value="InterPro"/>
</dbReference>
<dbReference type="SMART" id="SM00066">
    <property type="entry name" value="GAL4"/>
    <property type="match status" value="1"/>
</dbReference>
<evidence type="ECO:0000259" key="7">
    <source>
        <dbReference type="PROSITE" id="PS50048"/>
    </source>
</evidence>
<dbReference type="CDD" id="cd12148">
    <property type="entry name" value="fungal_TF_MHR"/>
    <property type="match status" value="1"/>
</dbReference>
<dbReference type="CDD" id="cd00067">
    <property type="entry name" value="GAL4"/>
    <property type="match status" value="1"/>
</dbReference>
<keyword evidence="3" id="KW-0805">Transcription regulation</keyword>
<dbReference type="Pfam" id="PF04082">
    <property type="entry name" value="Fungal_trans"/>
    <property type="match status" value="1"/>
</dbReference>
<feature type="compositionally biased region" description="Low complexity" evidence="6">
    <location>
        <begin position="818"/>
        <end position="827"/>
    </location>
</feature>
<feature type="region of interest" description="Disordered" evidence="6">
    <location>
        <begin position="374"/>
        <end position="405"/>
    </location>
</feature>